<proteinExistence type="predicted"/>
<evidence type="ECO:0000313" key="1">
    <source>
        <dbReference type="EMBL" id="MPC96648.1"/>
    </source>
</evidence>
<dbReference type="EMBL" id="VSRR010106804">
    <property type="protein sequence ID" value="MPC96648.1"/>
    <property type="molecule type" value="Genomic_DNA"/>
</dbReference>
<evidence type="ECO:0000313" key="2">
    <source>
        <dbReference type="Proteomes" id="UP000324222"/>
    </source>
</evidence>
<keyword evidence="2" id="KW-1185">Reference proteome</keyword>
<protein>
    <submittedName>
        <fullName evidence="1">Uncharacterized protein</fullName>
    </submittedName>
</protein>
<accession>A0A5B7JU85</accession>
<sequence length="79" mass="9096">MTLVNAAATTTITLYARWLHEYNELSAQRYSTDNHEQLGTPCTQFIHDGRLETYLHLRLELQSILIFSASTRVPQATSW</sequence>
<comment type="caution">
    <text evidence="1">The sequence shown here is derived from an EMBL/GenBank/DDBJ whole genome shotgun (WGS) entry which is preliminary data.</text>
</comment>
<dbReference type="Proteomes" id="UP000324222">
    <property type="component" value="Unassembled WGS sequence"/>
</dbReference>
<dbReference type="AlphaFoldDB" id="A0A5B7JU85"/>
<reference evidence="1 2" key="1">
    <citation type="submission" date="2019-05" db="EMBL/GenBank/DDBJ databases">
        <title>Another draft genome of Portunus trituberculatus and its Hox gene families provides insights of decapod evolution.</title>
        <authorList>
            <person name="Jeong J.-H."/>
            <person name="Song I."/>
            <person name="Kim S."/>
            <person name="Choi T."/>
            <person name="Kim D."/>
            <person name="Ryu S."/>
            <person name="Kim W."/>
        </authorList>
    </citation>
    <scope>NUCLEOTIDE SEQUENCE [LARGE SCALE GENOMIC DNA]</scope>
    <source>
        <tissue evidence="1">Muscle</tissue>
    </source>
</reference>
<name>A0A5B7JU85_PORTR</name>
<gene>
    <name evidence="1" type="ORF">E2C01_091918</name>
</gene>
<organism evidence="1 2">
    <name type="scientific">Portunus trituberculatus</name>
    <name type="common">Swimming crab</name>
    <name type="synonym">Neptunus trituberculatus</name>
    <dbReference type="NCBI Taxonomy" id="210409"/>
    <lineage>
        <taxon>Eukaryota</taxon>
        <taxon>Metazoa</taxon>
        <taxon>Ecdysozoa</taxon>
        <taxon>Arthropoda</taxon>
        <taxon>Crustacea</taxon>
        <taxon>Multicrustacea</taxon>
        <taxon>Malacostraca</taxon>
        <taxon>Eumalacostraca</taxon>
        <taxon>Eucarida</taxon>
        <taxon>Decapoda</taxon>
        <taxon>Pleocyemata</taxon>
        <taxon>Brachyura</taxon>
        <taxon>Eubrachyura</taxon>
        <taxon>Portunoidea</taxon>
        <taxon>Portunidae</taxon>
        <taxon>Portuninae</taxon>
        <taxon>Portunus</taxon>
    </lineage>
</organism>